<reference evidence="9 10" key="1">
    <citation type="submission" date="2015-11" db="EMBL/GenBank/DDBJ databases">
        <title>The genome of Candidatus Endoriftia persephone in Ridgeia piscesae and population structure of the North Eastern Pacific vestimentiferan symbionts.</title>
        <authorList>
            <person name="Perez M."/>
            <person name="Juniper K.S."/>
        </authorList>
    </citation>
    <scope>NUCLEOTIDE SEQUENCE [LARGE SCALE GENOMIC DNA]</scope>
    <source>
        <strain evidence="8">Ind10</strain>
        <strain evidence="7">Ind11</strain>
    </source>
</reference>
<proteinExistence type="inferred from homology"/>
<keyword evidence="2" id="KW-0732">Signal</keyword>
<keyword evidence="3" id="KW-0175">Coiled coil</keyword>
<dbReference type="STRING" id="54398.Ga0074115_10128"/>
<dbReference type="InterPro" id="IPR035965">
    <property type="entry name" value="PAS-like_dom_sf"/>
</dbReference>
<dbReference type="AlphaFoldDB" id="A0A0T5YT89"/>
<dbReference type="OrthoDB" id="9797605at2"/>
<evidence type="ECO:0000313" key="10">
    <source>
        <dbReference type="Proteomes" id="UP000051634"/>
    </source>
</evidence>
<dbReference type="SUPFAM" id="SSF53850">
    <property type="entry name" value="Periplasmic binding protein-like II"/>
    <property type="match status" value="1"/>
</dbReference>
<comment type="similarity">
    <text evidence="1">Belongs to the bacterial solute-binding protein 3 family.</text>
</comment>
<dbReference type="PROSITE" id="PS50113">
    <property type="entry name" value="PAC"/>
    <property type="match status" value="1"/>
</dbReference>
<dbReference type="Proteomes" id="UP000051634">
    <property type="component" value="Unassembled WGS sequence"/>
</dbReference>
<evidence type="ECO:0000256" key="2">
    <source>
        <dbReference type="ARBA" id="ARBA00022729"/>
    </source>
</evidence>
<feature type="transmembrane region" description="Helical" evidence="5">
    <location>
        <begin position="273"/>
        <end position="295"/>
    </location>
</feature>
<organism evidence="7 10">
    <name type="scientific">endosymbiont of Ridgeia piscesae</name>
    <dbReference type="NCBI Taxonomy" id="54398"/>
    <lineage>
        <taxon>Bacteria</taxon>
        <taxon>Pseudomonadati</taxon>
        <taxon>Pseudomonadota</taxon>
        <taxon>Gammaproteobacteria</taxon>
        <taxon>sulfur-oxidizing symbionts</taxon>
    </lineage>
</organism>
<evidence type="ECO:0000256" key="4">
    <source>
        <dbReference type="SAM" id="MobiDB-lite"/>
    </source>
</evidence>
<dbReference type="CDD" id="cd01007">
    <property type="entry name" value="PBP2_BvgS_HisK_like"/>
    <property type="match status" value="1"/>
</dbReference>
<feature type="region of interest" description="Disordered" evidence="4">
    <location>
        <begin position="464"/>
        <end position="523"/>
    </location>
</feature>
<keyword evidence="5" id="KW-1133">Transmembrane helix</keyword>
<evidence type="ECO:0000313" key="7">
    <source>
        <dbReference type="EMBL" id="KRT53697.1"/>
    </source>
</evidence>
<dbReference type="Gene3D" id="2.10.70.100">
    <property type="match status" value="1"/>
</dbReference>
<dbReference type="InterPro" id="IPR013655">
    <property type="entry name" value="PAS_fold_3"/>
</dbReference>
<dbReference type="SUPFAM" id="SSF55785">
    <property type="entry name" value="PYP-like sensor domain (PAS domain)"/>
    <property type="match status" value="1"/>
</dbReference>
<dbReference type="EMBL" id="LDXT01000095">
    <property type="protein sequence ID" value="KRT53697.1"/>
    <property type="molecule type" value="Genomic_DNA"/>
</dbReference>
<feature type="domain" description="PAC" evidence="6">
    <location>
        <begin position="416"/>
        <end position="468"/>
    </location>
</feature>
<evidence type="ECO:0000313" key="8">
    <source>
        <dbReference type="EMBL" id="KRT57068.1"/>
    </source>
</evidence>
<feature type="coiled-coil region" evidence="3">
    <location>
        <begin position="313"/>
        <end position="351"/>
    </location>
</feature>
<evidence type="ECO:0000256" key="1">
    <source>
        <dbReference type="ARBA" id="ARBA00010333"/>
    </source>
</evidence>
<keyword evidence="5" id="KW-0812">Transmembrane</keyword>
<dbReference type="InterPro" id="IPR001638">
    <property type="entry name" value="Solute-binding_3/MltF_N"/>
</dbReference>
<comment type="caution">
    <text evidence="7">The sequence shown here is derived from an EMBL/GenBank/DDBJ whole genome shotgun (WGS) entry which is preliminary data.</text>
</comment>
<evidence type="ECO:0000256" key="3">
    <source>
        <dbReference type="SAM" id="Coils"/>
    </source>
</evidence>
<accession>A0A0T5YT89</accession>
<dbReference type="Pfam" id="PF08447">
    <property type="entry name" value="PAS_3"/>
    <property type="match status" value="1"/>
</dbReference>
<dbReference type="SMART" id="SM00062">
    <property type="entry name" value="PBPb"/>
    <property type="match status" value="1"/>
</dbReference>
<keyword evidence="5" id="KW-0472">Membrane</keyword>
<dbReference type="CDD" id="cd00130">
    <property type="entry name" value="PAS"/>
    <property type="match status" value="1"/>
</dbReference>
<dbReference type="Gene3D" id="3.30.450.20">
    <property type="entry name" value="PAS domain"/>
    <property type="match status" value="1"/>
</dbReference>
<dbReference type="PANTHER" id="PTHR35936">
    <property type="entry name" value="MEMBRANE-BOUND LYTIC MUREIN TRANSGLYCOSYLASE F"/>
    <property type="match status" value="1"/>
</dbReference>
<gene>
    <name evidence="7" type="ORF">Ga0074115_10128</name>
    <name evidence="8" type="ORF">Ga0076813_108311</name>
</gene>
<evidence type="ECO:0000313" key="9">
    <source>
        <dbReference type="Proteomes" id="UP000051276"/>
    </source>
</evidence>
<feature type="compositionally biased region" description="Polar residues" evidence="4">
    <location>
        <begin position="499"/>
        <end position="515"/>
    </location>
</feature>
<keyword evidence="10" id="KW-1185">Reference proteome</keyword>
<sequence>MVHFRRMLGGFILVMSVMAEVMASGVEYSKEEMAWLKAHPQLRVGIINTNSPILYLGEANQPRGVAADYLRFVAEKAGAGLKVVRFNEVSAMERALKDGEIDMVGATTWSVDRASSMRFTQPYLSIPGAIYTRKNGPLLTPTEMDGRAVAVVRGGFWSRWVNERYPNIRRVEVSGALAGLQSVNNGLVDAYLGDIASSRYHLKRQGIDRLQEYGAIGGLLNLVMAVDSNQALVASILEKSIALITPEEHGSIRRRWSNIGEAPSLTDNETVRGALIIVLLLGWFVGWYLAFRWLVKRKVSRRTKSMKSSLLRRRKIEKEMKHEREQLKTLIRRAKRKIRSIQGRLNLLSEALPFGFWEWDLKRNRYRWDKGMCRLAGELPGTFGGTPHEVISKIHPDDRDRVVDRLTRAMSKNAVSSLEYRLLRSDGSVIWVVNHYRTIRNSRGCVVKQAGVTYQLSEHLQTKLEPQPEPSEQVKPDDLQPKVGPRPTQKPQLVKDEPVTSQEEGQAPEGTTNAGVGSAYQGL</sequence>
<protein>
    <submittedName>
        <fullName evidence="8">ABC-type amino acid transport substrate-binding protein</fullName>
    </submittedName>
    <submittedName>
        <fullName evidence="7">ABC-type amino acid transport/signal transduction system, periplasmic component/domain</fullName>
    </submittedName>
</protein>
<evidence type="ECO:0000256" key="5">
    <source>
        <dbReference type="SAM" id="Phobius"/>
    </source>
</evidence>
<dbReference type="Proteomes" id="UP000051276">
    <property type="component" value="Unassembled WGS sequence"/>
</dbReference>
<dbReference type="InterPro" id="IPR000014">
    <property type="entry name" value="PAS"/>
</dbReference>
<dbReference type="InterPro" id="IPR000700">
    <property type="entry name" value="PAS-assoc_C"/>
</dbReference>
<dbReference type="RefSeq" id="WP_057955505.1">
    <property type="nucleotide sequence ID" value="NZ_KQ556882.1"/>
</dbReference>
<dbReference type="EMBL" id="LMXI01000611">
    <property type="protein sequence ID" value="KRT57068.1"/>
    <property type="molecule type" value="Genomic_DNA"/>
</dbReference>
<name>A0A0T5YT89_9GAMM</name>
<dbReference type="Pfam" id="PF00497">
    <property type="entry name" value="SBP_bac_3"/>
    <property type="match status" value="1"/>
</dbReference>
<dbReference type="Gene3D" id="3.40.190.10">
    <property type="entry name" value="Periplasmic binding protein-like II"/>
    <property type="match status" value="2"/>
</dbReference>
<evidence type="ECO:0000259" key="6">
    <source>
        <dbReference type="PROSITE" id="PS50113"/>
    </source>
</evidence>